<dbReference type="EMBL" id="JAEOAH010000037">
    <property type="protein sequence ID" value="MBK3496681.1"/>
    <property type="molecule type" value="Genomic_DNA"/>
</dbReference>
<dbReference type="RefSeq" id="WP_200750075.1">
    <property type="nucleotide sequence ID" value="NZ_JAEOAH010000037.1"/>
</dbReference>
<dbReference type="Proteomes" id="UP000618943">
    <property type="component" value="Unassembled WGS sequence"/>
</dbReference>
<proteinExistence type="predicted"/>
<name>A0ABS1HB51_9BACL</name>
<evidence type="ECO:0000313" key="3">
    <source>
        <dbReference type="Proteomes" id="UP000618943"/>
    </source>
</evidence>
<reference evidence="2 3" key="1">
    <citation type="submission" date="2020-12" db="EMBL/GenBank/DDBJ databases">
        <title>YIM B01967 draft genome.</title>
        <authorList>
            <person name="Yan X."/>
        </authorList>
    </citation>
    <scope>NUCLEOTIDE SEQUENCE [LARGE SCALE GENOMIC DNA]</scope>
    <source>
        <strain evidence="2 3">YIM B01967</strain>
    </source>
</reference>
<evidence type="ECO:0000313" key="2">
    <source>
        <dbReference type="EMBL" id="MBK3496681.1"/>
    </source>
</evidence>
<feature type="region of interest" description="Disordered" evidence="1">
    <location>
        <begin position="28"/>
        <end position="47"/>
    </location>
</feature>
<evidence type="ECO:0000256" key="1">
    <source>
        <dbReference type="SAM" id="MobiDB-lite"/>
    </source>
</evidence>
<gene>
    <name evidence="2" type="ORF">JFL43_17800</name>
</gene>
<sequence length="47" mass="5148">MAGRGRTSIVREIKESIEAIDKIGISKRAAREDGNSGIHSKSKRKIP</sequence>
<keyword evidence="3" id="KW-1185">Reference proteome</keyword>
<accession>A0ABS1HB51</accession>
<organism evidence="2 3">
    <name type="scientific">Viridibacillus soli</name>
    <dbReference type="NCBI Taxonomy" id="2798301"/>
    <lineage>
        <taxon>Bacteria</taxon>
        <taxon>Bacillati</taxon>
        <taxon>Bacillota</taxon>
        <taxon>Bacilli</taxon>
        <taxon>Bacillales</taxon>
        <taxon>Caryophanaceae</taxon>
        <taxon>Viridibacillus</taxon>
    </lineage>
</organism>
<protein>
    <submittedName>
        <fullName evidence="2">Uncharacterized protein</fullName>
    </submittedName>
</protein>
<comment type="caution">
    <text evidence="2">The sequence shown here is derived from an EMBL/GenBank/DDBJ whole genome shotgun (WGS) entry which is preliminary data.</text>
</comment>